<keyword evidence="4" id="KW-0560">Oxidoreductase</keyword>
<protein>
    <submittedName>
        <fullName evidence="7">Salicylate hydroxylase</fullName>
    </submittedName>
</protein>
<dbReference type="InterPro" id="IPR050493">
    <property type="entry name" value="FAD-dep_Monooxygenase_BioMet"/>
</dbReference>
<evidence type="ECO:0000256" key="1">
    <source>
        <dbReference type="ARBA" id="ARBA00007992"/>
    </source>
</evidence>
<dbReference type="PANTHER" id="PTHR13789:SF238">
    <property type="entry name" value="PUTATIVE (AFU_ORTHOLOGUE AFUA_2G01680)-RELATED"/>
    <property type="match status" value="1"/>
</dbReference>
<dbReference type="PANTHER" id="PTHR13789">
    <property type="entry name" value="MONOOXYGENASE"/>
    <property type="match status" value="1"/>
</dbReference>
<dbReference type="Gene3D" id="3.50.50.60">
    <property type="entry name" value="FAD/NAD(P)-binding domain"/>
    <property type="match status" value="1"/>
</dbReference>
<dbReference type="SUPFAM" id="SSF54373">
    <property type="entry name" value="FAD-linked reductases, C-terminal domain"/>
    <property type="match status" value="1"/>
</dbReference>
<dbReference type="FunFam" id="3.50.50.60:FF:000115">
    <property type="entry name" value="Salicylate hydroxylase, putative"/>
    <property type="match status" value="1"/>
</dbReference>
<evidence type="ECO:0000256" key="2">
    <source>
        <dbReference type="ARBA" id="ARBA00022630"/>
    </source>
</evidence>
<evidence type="ECO:0000313" key="8">
    <source>
        <dbReference type="Proteomes" id="UP000562682"/>
    </source>
</evidence>
<dbReference type="SUPFAM" id="SSF51905">
    <property type="entry name" value="FAD/NAD(P)-binding domain"/>
    <property type="match status" value="1"/>
</dbReference>
<evidence type="ECO:0000256" key="4">
    <source>
        <dbReference type="ARBA" id="ARBA00023002"/>
    </source>
</evidence>
<keyword evidence="3" id="KW-0274">FAD</keyword>
<evidence type="ECO:0000256" key="5">
    <source>
        <dbReference type="ARBA" id="ARBA00023033"/>
    </source>
</evidence>
<accession>A0A8H5UEE6</accession>
<evidence type="ECO:0000313" key="7">
    <source>
        <dbReference type="EMBL" id="KAF5688945.1"/>
    </source>
</evidence>
<evidence type="ECO:0000259" key="6">
    <source>
        <dbReference type="Pfam" id="PF01494"/>
    </source>
</evidence>
<comment type="caution">
    <text evidence="7">The sequence shown here is derived from an EMBL/GenBank/DDBJ whole genome shotgun (WGS) entry which is preliminary data.</text>
</comment>
<evidence type="ECO:0000256" key="3">
    <source>
        <dbReference type="ARBA" id="ARBA00022827"/>
    </source>
</evidence>
<sequence length="455" mass="51156">MPLNIVVIGAGLGGLAAALSIKQEAPAHDVLVVESAPVLAEACLVMIGAGLQLTPNATRLLLKWGLKPSLEYLASSPEEFIIRRFDGRKVLGHRHNFAAEMLSKYKSPYWDMHRADLQLAMFEQAKSLGIRFEFGTTVTDVDIAIPRLTTDKGETITGDLVIAADGLWSKTRSKVLGRPSQPIATGDLAYRIVLKKEDIQDTQLREFIDKPRVCLWAGPECHAIYYPLKNNTMANIVLLVPDNLPDNVAKMSGDLSEMREIFEKWDPLLQKFLSQVDKIDKWKLMHLDELERWYNEEATVAFLGDSCHPMLPYMAQGAGSAIEDGAALGIILSKVDRREQLPQALKTYESLRIPRSSALQKWSMKQRHINHLPDGPEQEVRDRLAESQLYDQQPGYPFYWQVSHYHVWRNGTKFRSRIDPAAQDFVYGYDVVAELEKIGVKATVSVNSQGSRSTL</sequence>
<gene>
    <name evidence="7" type="ORF">FDENT_4595</name>
</gene>
<dbReference type="GO" id="GO:0004497">
    <property type="term" value="F:monooxygenase activity"/>
    <property type="evidence" value="ECO:0007669"/>
    <property type="project" value="UniProtKB-KW"/>
</dbReference>
<name>A0A8H5UEE6_9HYPO</name>
<dbReference type="InterPro" id="IPR002938">
    <property type="entry name" value="FAD-bd"/>
</dbReference>
<proteinExistence type="inferred from homology"/>
<dbReference type="GO" id="GO:0071949">
    <property type="term" value="F:FAD binding"/>
    <property type="evidence" value="ECO:0007669"/>
    <property type="project" value="InterPro"/>
</dbReference>
<keyword evidence="2" id="KW-0285">Flavoprotein</keyword>
<dbReference type="AlphaFoldDB" id="A0A8H5UEE6"/>
<keyword evidence="8" id="KW-1185">Reference proteome</keyword>
<reference evidence="7 8" key="1">
    <citation type="submission" date="2020-05" db="EMBL/GenBank/DDBJ databases">
        <title>Identification and distribution of gene clusters putatively required for synthesis of sphingolipid metabolism inhibitors in phylogenetically diverse species of the filamentous fungus Fusarium.</title>
        <authorList>
            <person name="Kim H.-S."/>
            <person name="Busman M."/>
            <person name="Brown D.W."/>
            <person name="Divon H."/>
            <person name="Uhlig S."/>
            <person name="Proctor R.H."/>
        </authorList>
    </citation>
    <scope>NUCLEOTIDE SEQUENCE [LARGE SCALE GENOMIC DNA]</scope>
    <source>
        <strain evidence="7 8">NRRL 25311</strain>
    </source>
</reference>
<feature type="domain" description="FAD-binding" evidence="6">
    <location>
        <begin position="5"/>
        <end position="362"/>
    </location>
</feature>
<comment type="similarity">
    <text evidence="1">Belongs to the paxM FAD-dependent monooxygenase family.</text>
</comment>
<organism evidence="7 8">
    <name type="scientific">Fusarium denticulatum</name>
    <dbReference type="NCBI Taxonomy" id="48507"/>
    <lineage>
        <taxon>Eukaryota</taxon>
        <taxon>Fungi</taxon>
        <taxon>Dikarya</taxon>
        <taxon>Ascomycota</taxon>
        <taxon>Pezizomycotina</taxon>
        <taxon>Sordariomycetes</taxon>
        <taxon>Hypocreomycetidae</taxon>
        <taxon>Hypocreales</taxon>
        <taxon>Nectriaceae</taxon>
        <taxon>Fusarium</taxon>
        <taxon>Fusarium fujikuroi species complex</taxon>
    </lineage>
</organism>
<dbReference type="Proteomes" id="UP000562682">
    <property type="component" value="Unassembled WGS sequence"/>
</dbReference>
<keyword evidence="5" id="KW-0503">Monooxygenase</keyword>
<dbReference type="Pfam" id="PF01494">
    <property type="entry name" value="FAD_binding_3"/>
    <property type="match status" value="1"/>
</dbReference>
<dbReference type="InterPro" id="IPR036188">
    <property type="entry name" value="FAD/NAD-bd_sf"/>
</dbReference>
<dbReference type="PRINTS" id="PR00420">
    <property type="entry name" value="RNGMNOXGNASE"/>
</dbReference>
<dbReference type="EMBL" id="JAAOAK010000111">
    <property type="protein sequence ID" value="KAF5688945.1"/>
    <property type="molecule type" value="Genomic_DNA"/>
</dbReference>